<reference evidence="5" key="1">
    <citation type="journal article" date="2015" name="Genome Announc.">
        <title>Draft Genome Sequence of Anaerolineae Strain TC1, a Novel Isolate from a Methanogenic Wastewater Treatment System.</title>
        <authorList>
            <person name="Matsuura N."/>
            <person name="Tourlousse D.M."/>
            <person name="Sun L."/>
            <person name="Toyonaga M."/>
            <person name="Kuroda K."/>
            <person name="Ohashi A."/>
            <person name="Cruz R."/>
            <person name="Yamaguchi T."/>
            <person name="Sekiguchi Y."/>
        </authorList>
    </citation>
    <scope>NUCLEOTIDE SEQUENCE [LARGE SCALE GENOMIC DNA]</scope>
    <source>
        <strain evidence="5">TC1</strain>
    </source>
</reference>
<dbReference type="STRING" id="1678840.ATC1_13256"/>
<dbReference type="InterPro" id="IPR036291">
    <property type="entry name" value="NAD(P)-bd_dom_sf"/>
</dbReference>
<dbReference type="GO" id="GO:0051287">
    <property type="term" value="F:NAD binding"/>
    <property type="evidence" value="ECO:0007669"/>
    <property type="project" value="InterPro"/>
</dbReference>
<dbReference type="InterPro" id="IPR050223">
    <property type="entry name" value="D-isomer_2-hydroxyacid_DH"/>
</dbReference>
<dbReference type="RefSeq" id="WP_062279447.1">
    <property type="nucleotide sequence ID" value="NZ_DF968181.1"/>
</dbReference>
<dbReference type="OrthoDB" id="9792971at2"/>
<dbReference type="SUPFAM" id="SSF51735">
    <property type="entry name" value="NAD(P)-binding Rossmann-fold domains"/>
    <property type="match status" value="1"/>
</dbReference>
<dbReference type="PATRIC" id="fig|1678840.3.peg.1512"/>
<evidence type="ECO:0000256" key="1">
    <source>
        <dbReference type="ARBA" id="ARBA00005854"/>
    </source>
</evidence>
<feature type="domain" description="D-isomer specific 2-hydroxyacid dehydrogenase NAD-binding" evidence="4">
    <location>
        <begin position="115"/>
        <end position="288"/>
    </location>
</feature>
<dbReference type="PANTHER" id="PTHR10996:SF283">
    <property type="entry name" value="GLYOXYLATE_HYDROXYPYRUVATE REDUCTASE B"/>
    <property type="match status" value="1"/>
</dbReference>
<dbReference type="EMBL" id="DF968181">
    <property type="protein sequence ID" value="GAP40288.1"/>
    <property type="molecule type" value="Genomic_DNA"/>
</dbReference>
<sequence length="325" mass="36258">MKHTIIFSAPYMMASTERFRKLLEGYYGIEMIVPNIKQKLLEDEIIAYAGQFDGTICGDDEYSARVIEACVPRLKVISKWGTGIDAIDKETATRLGVFVGNTLNAFTIPVSETAMGYILSFARKLPFMDDDMHAGIWNKPPITTLSECTLGIIGVGNIGQAMVRRARAFGCRILVNDIAPIKPDFLIENRIESVPLKDLLEQSDFVTCHTDLNPSSRHLINRETLSYMKPTAVLINTSRGPVIDEKALVEALQSGKIAGAALDVFEKEPLPMDSPLLSMKNVMIAPHNSNYSPMACERVHWNTIRNLLIPLGYDVSNFEEIKKKY</sequence>
<dbReference type="CDD" id="cd12172">
    <property type="entry name" value="PGDH_like_2"/>
    <property type="match status" value="1"/>
</dbReference>
<dbReference type="InterPro" id="IPR006140">
    <property type="entry name" value="D-isomer_DH_NAD-bd"/>
</dbReference>
<organism evidence="5">
    <name type="scientific">Flexilinea flocculi</name>
    <dbReference type="NCBI Taxonomy" id="1678840"/>
    <lineage>
        <taxon>Bacteria</taxon>
        <taxon>Bacillati</taxon>
        <taxon>Chloroflexota</taxon>
        <taxon>Anaerolineae</taxon>
        <taxon>Anaerolineales</taxon>
        <taxon>Anaerolineaceae</taxon>
        <taxon>Flexilinea</taxon>
    </lineage>
</organism>
<dbReference type="GO" id="GO:0005829">
    <property type="term" value="C:cytosol"/>
    <property type="evidence" value="ECO:0007669"/>
    <property type="project" value="TreeGrafter"/>
</dbReference>
<keyword evidence="6" id="KW-1185">Reference proteome</keyword>
<keyword evidence="3" id="KW-0520">NAD</keyword>
<dbReference type="FunFam" id="3.40.50.720:FF:000203">
    <property type="entry name" value="D-3-phosphoglycerate dehydrogenase (SerA)"/>
    <property type="match status" value="1"/>
</dbReference>
<dbReference type="Pfam" id="PF02826">
    <property type="entry name" value="2-Hacid_dh_C"/>
    <property type="match status" value="1"/>
</dbReference>
<dbReference type="PROSITE" id="PS00671">
    <property type="entry name" value="D_2_HYDROXYACID_DH_3"/>
    <property type="match status" value="1"/>
</dbReference>
<evidence type="ECO:0000259" key="4">
    <source>
        <dbReference type="Pfam" id="PF02826"/>
    </source>
</evidence>
<evidence type="ECO:0000256" key="3">
    <source>
        <dbReference type="ARBA" id="ARBA00023027"/>
    </source>
</evidence>
<dbReference type="PANTHER" id="PTHR10996">
    <property type="entry name" value="2-HYDROXYACID DEHYDROGENASE-RELATED"/>
    <property type="match status" value="1"/>
</dbReference>
<dbReference type="SUPFAM" id="SSF52283">
    <property type="entry name" value="Formate/glycerate dehydrogenase catalytic domain-like"/>
    <property type="match status" value="1"/>
</dbReference>
<dbReference type="GO" id="GO:0030267">
    <property type="term" value="F:glyoxylate reductase (NADPH) activity"/>
    <property type="evidence" value="ECO:0007669"/>
    <property type="project" value="TreeGrafter"/>
</dbReference>
<evidence type="ECO:0000313" key="6">
    <source>
        <dbReference type="Proteomes" id="UP000053370"/>
    </source>
</evidence>
<dbReference type="InterPro" id="IPR029753">
    <property type="entry name" value="D-isomer_DH_CS"/>
</dbReference>
<dbReference type="Gene3D" id="3.40.50.720">
    <property type="entry name" value="NAD(P)-binding Rossmann-like Domain"/>
    <property type="match status" value="2"/>
</dbReference>
<accession>A0A0S7BTT4</accession>
<comment type="similarity">
    <text evidence="1">Belongs to the D-isomer specific 2-hydroxyacid dehydrogenase family.</text>
</comment>
<evidence type="ECO:0000313" key="5">
    <source>
        <dbReference type="EMBL" id="GAP40288.1"/>
    </source>
</evidence>
<evidence type="ECO:0000256" key="2">
    <source>
        <dbReference type="ARBA" id="ARBA00023002"/>
    </source>
</evidence>
<gene>
    <name evidence="5" type="ORF">ATC1_13256</name>
</gene>
<dbReference type="AlphaFoldDB" id="A0A0S7BTT4"/>
<protein>
    <submittedName>
        <fullName evidence="5">Phosphoglycerate dehydrogenase</fullName>
    </submittedName>
</protein>
<proteinExistence type="inferred from homology"/>
<dbReference type="GO" id="GO:0016618">
    <property type="term" value="F:hydroxypyruvate reductase [NAD(P)H] activity"/>
    <property type="evidence" value="ECO:0007669"/>
    <property type="project" value="TreeGrafter"/>
</dbReference>
<dbReference type="Proteomes" id="UP000053370">
    <property type="component" value="Unassembled WGS sequence"/>
</dbReference>
<keyword evidence="2" id="KW-0560">Oxidoreductase</keyword>
<name>A0A0S7BTT4_9CHLR</name>